<dbReference type="AlphaFoldDB" id="A0AA40KWV1"/>
<gene>
    <name evidence="1" type="ORF">K0M31_000234</name>
</gene>
<keyword evidence="2" id="KW-1185">Reference proteome</keyword>
<name>A0AA40KWV1_9HYME</name>
<dbReference type="InterPro" id="IPR013783">
    <property type="entry name" value="Ig-like_fold"/>
</dbReference>
<reference evidence="1" key="1">
    <citation type="submission" date="2021-10" db="EMBL/GenBank/DDBJ databases">
        <title>Melipona bicolor Genome sequencing and assembly.</title>
        <authorList>
            <person name="Araujo N.S."/>
            <person name="Arias M.C."/>
        </authorList>
    </citation>
    <scope>NUCLEOTIDE SEQUENCE</scope>
    <source>
        <strain evidence="1">USP_2M_L1-L4_2017</strain>
        <tissue evidence="1">Whole body</tissue>
    </source>
</reference>
<evidence type="ECO:0008006" key="3">
    <source>
        <dbReference type="Google" id="ProtNLM"/>
    </source>
</evidence>
<dbReference type="Gene3D" id="2.60.40.10">
    <property type="entry name" value="Immunoglobulins"/>
    <property type="match status" value="1"/>
</dbReference>
<comment type="caution">
    <text evidence="1">The sequence shown here is derived from an EMBL/GenBank/DDBJ whole genome shotgun (WGS) entry which is preliminary data.</text>
</comment>
<proteinExistence type="predicted"/>
<dbReference type="Proteomes" id="UP001177670">
    <property type="component" value="Unassembled WGS sequence"/>
</dbReference>
<evidence type="ECO:0000313" key="1">
    <source>
        <dbReference type="EMBL" id="KAK1135647.1"/>
    </source>
</evidence>
<sequence length="106" mass="12494">MRLSDIEYTPNSSKTFLKIPDVKLEDEGLYKCEATYLAVNRNCNNVQHIILNVTGEFSNYPFKIFKRDAVLYFNKFRKKPSKYNEEKEESKTVAELHLPQLLLNFI</sequence>
<protein>
    <recommendedName>
        <fullName evidence="3">Ig-like domain-containing protein</fullName>
    </recommendedName>
</protein>
<dbReference type="SUPFAM" id="SSF48726">
    <property type="entry name" value="Immunoglobulin"/>
    <property type="match status" value="1"/>
</dbReference>
<organism evidence="1 2">
    <name type="scientific">Melipona bicolor</name>
    <dbReference type="NCBI Taxonomy" id="60889"/>
    <lineage>
        <taxon>Eukaryota</taxon>
        <taxon>Metazoa</taxon>
        <taxon>Ecdysozoa</taxon>
        <taxon>Arthropoda</taxon>
        <taxon>Hexapoda</taxon>
        <taxon>Insecta</taxon>
        <taxon>Pterygota</taxon>
        <taxon>Neoptera</taxon>
        <taxon>Endopterygota</taxon>
        <taxon>Hymenoptera</taxon>
        <taxon>Apocrita</taxon>
        <taxon>Aculeata</taxon>
        <taxon>Apoidea</taxon>
        <taxon>Anthophila</taxon>
        <taxon>Apidae</taxon>
        <taxon>Melipona</taxon>
    </lineage>
</organism>
<evidence type="ECO:0000313" key="2">
    <source>
        <dbReference type="Proteomes" id="UP001177670"/>
    </source>
</evidence>
<dbReference type="EMBL" id="JAHYIQ010000001">
    <property type="protein sequence ID" value="KAK1135647.1"/>
    <property type="molecule type" value="Genomic_DNA"/>
</dbReference>
<accession>A0AA40KWV1</accession>
<dbReference type="InterPro" id="IPR036179">
    <property type="entry name" value="Ig-like_dom_sf"/>
</dbReference>